<accession>A0ABV6E7H4</accession>
<proteinExistence type="predicted"/>
<name>A0ABV6E7H4_9GAMM</name>
<dbReference type="SUPFAM" id="SSF53955">
    <property type="entry name" value="Lysozyme-like"/>
    <property type="match status" value="1"/>
</dbReference>
<dbReference type="EMBL" id="JBHLXG010000001">
    <property type="protein sequence ID" value="MFC0224910.1"/>
    <property type="molecule type" value="Genomic_DNA"/>
</dbReference>
<dbReference type="InterPro" id="IPR023346">
    <property type="entry name" value="Lysozyme-like_dom_sf"/>
</dbReference>
<reference evidence="1 2" key="1">
    <citation type="submission" date="2024-09" db="EMBL/GenBank/DDBJ databases">
        <authorList>
            <person name="Sun Q."/>
            <person name="Mori K."/>
        </authorList>
    </citation>
    <scope>NUCLEOTIDE SEQUENCE [LARGE SCALE GENOMIC DNA]</scope>
    <source>
        <strain evidence="1 2">CCM 8626</strain>
    </source>
</reference>
<sequence length="91" mass="10612">MGQIYTETMLVQTVTELGKGRGDPRRGWVSPAMEFYQVFYGRGMMQLTWPENYQKYGKFQGSIPLPDLVQGIQYSDNRISRVSLHYWSDPK</sequence>
<evidence type="ECO:0000313" key="1">
    <source>
        <dbReference type="EMBL" id="MFC0224910.1"/>
    </source>
</evidence>
<organism evidence="1 2">
    <name type="scientific">Serratia aquatilis</name>
    <dbReference type="NCBI Taxonomy" id="1737515"/>
    <lineage>
        <taxon>Bacteria</taxon>
        <taxon>Pseudomonadati</taxon>
        <taxon>Pseudomonadota</taxon>
        <taxon>Gammaproteobacteria</taxon>
        <taxon>Enterobacterales</taxon>
        <taxon>Yersiniaceae</taxon>
        <taxon>Serratia</taxon>
    </lineage>
</organism>
<evidence type="ECO:0000313" key="2">
    <source>
        <dbReference type="Proteomes" id="UP001589792"/>
    </source>
</evidence>
<dbReference type="RefSeq" id="WP_380671718.1">
    <property type="nucleotide sequence ID" value="NZ_CP173186.1"/>
</dbReference>
<gene>
    <name evidence="1" type="ORF">ACFFJ3_00015</name>
</gene>
<dbReference type="Gene3D" id="1.10.530.10">
    <property type="match status" value="1"/>
</dbReference>
<comment type="caution">
    <text evidence="1">The sequence shown here is derived from an EMBL/GenBank/DDBJ whole genome shotgun (WGS) entry which is preliminary data.</text>
</comment>
<protein>
    <submittedName>
        <fullName evidence="1">Uncharacterized protein</fullName>
    </submittedName>
</protein>
<dbReference type="Proteomes" id="UP001589792">
    <property type="component" value="Unassembled WGS sequence"/>
</dbReference>
<keyword evidence="2" id="KW-1185">Reference proteome</keyword>